<accession>K2MRG0</accession>
<dbReference type="AlphaFoldDB" id="K2MRG0"/>
<dbReference type="SUPFAM" id="SSF51126">
    <property type="entry name" value="Pectin lyase-like"/>
    <property type="match status" value="1"/>
</dbReference>
<evidence type="ECO:0000313" key="1">
    <source>
        <dbReference type="EMBL" id="EKF28239.1"/>
    </source>
</evidence>
<protein>
    <submittedName>
        <fullName evidence="1">Dispersed gene family protein 1 (DGF-1), putative</fullName>
    </submittedName>
</protein>
<evidence type="ECO:0000313" key="2">
    <source>
        <dbReference type="Proteomes" id="UP000007350"/>
    </source>
</evidence>
<organism evidence="1 2">
    <name type="scientific">Trypanosoma cruzi marinkellei</name>
    <dbReference type="NCBI Taxonomy" id="85056"/>
    <lineage>
        <taxon>Eukaryota</taxon>
        <taxon>Discoba</taxon>
        <taxon>Euglenozoa</taxon>
        <taxon>Kinetoplastea</taxon>
        <taxon>Metakinetoplastina</taxon>
        <taxon>Trypanosomatida</taxon>
        <taxon>Trypanosomatidae</taxon>
        <taxon>Trypanosoma</taxon>
        <taxon>Schizotrypanum</taxon>
    </lineage>
</organism>
<name>K2MRG0_TRYCR</name>
<reference evidence="1 2" key="1">
    <citation type="journal article" date="2012" name="BMC Genomics">
        <title>Comparative genomic analysis of human infective Trypanosoma cruzi lineages with the bat-restricted subspecies T. cruzi marinkellei.</title>
        <authorList>
            <person name="Franzen O."/>
            <person name="Talavera-Lopez C."/>
            <person name="Ochaya S."/>
            <person name="Butler C.E."/>
            <person name="Messenger L.A."/>
            <person name="Lewis M.D."/>
            <person name="Llewellyn M.S."/>
            <person name="Marinkelle C.J."/>
            <person name="Tyler K.M."/>
            <person name="Miles M.A."/>
            <person name="Andersson B."/>
        </authorList>
    </citation>
    <scope>NUCLEOTIDE SEQUENCE [LARGE SCALE GENOMIC DNA]</scope>
    <source>
        <strain evidence="1 2">B7</strain>
    </source>
</reference>
<comment type="caution">
    <text evidence="1">The sequence shown here is derived from an EMBL/GenBank/DDBJ whole genome shotgun (WGS) entry which is preliminary data.</text>
</comment>
<gene>
    <name evidence="1" type="ORF">MOQ_008021</name>
</gene>
<dbReference type="Proteomes" id="UP000007350">
    <property type="component" value="Unassembled WGS sequence"/>
</dbReference>
<dbReference type="EMBL" id="AHKC01016333">
    <property type="protein sequence ID" value="EKF28239.1"/>
    <property type="molecule type" value="Genomic_DNA"/>
</dbReference>
<sequence>GCTWRDGAVLVLLGNAHSAVGSLSIVVTGNTFSDALLSPEGVFPPHTNITISGNRFTVTRLISRSGLGLRKPSCVVMNVLVISNDSAVVLSGNVFQTVAASSSAINVVGSSLRVSWHSLFAVMGNTFHVAGGDGTPICLEGSSHSLSLSVLNNSAVVIRGNVVTSAVKCFMLFLRALGVESLSAVVFQGNDMQENFAVFISSESSNIYYNSWLQFSDNLFRVSPLGAFPFFYPTANLRDSTVSVSGNRFMPSKRMKKALWIYLETSNLTNGAIVAACNTVNDEEEAKYVIPSAYNATILTCSDPCALASSCFPAYTTTAS</sequence>
<dbReference type="InterPro" id="IPR011050">
    <property type="entry name" value="Pectin_lyase_fold/virulence"/>
</dbReference>
<dbReference type="Gene3D" id="2.160.20.10">
    <property type="entry name" value="Single-stranded right-handed beta-helix, Pectin lyase-like"/>
    <property type="match status" value="1"/>
</dbReference>
<feature type="non-terminal residue" evidence="1">
    <location>
        <position position="1"/>
    </location>
</feature>
<keyword evidence="2" id="KW-1185">Reference proteome</keyword>
<proteinExistence type="predicted"/>
<dbReference type="InterPro" id="IPR012334">
    <property type="entry name" value="Pectin_lyas_fold"/>
</dbReference>
<feature type="non-terminal residue" evidence="1">
    <location>
        <position position="320"/>
    </location>
</feature>